<dbReference type="GO" id="GO:0016020">
    <property type="term" value="C:membrane"/>
    <property type="evidence" value="ECO:0007669"/>
    <property type="project" value="UniProtKB-SubCell"/>
</dbReference>
<dbReference type="Proteomes" id="UP001278766">
    <property type="component" value="Unassembled WGS sequence"/>
</dbReference>
<dbReference type="CDD" id="cd11041">
    <property type="entry name" value="CYP503A1-like"/>
    <property type="match status" value="1"/>
</dbReference>
<dbReference type="GeneID" id="87841660"/>
<organism evidence="14 15">
    <name type="scientific">Chaetomium fimeti</name>
    <dbReference type="NCBI Taxonomy" id="1854472"/>
    <lineage>
        <taxon>Eukaryota</taxon>
        <taxon>Fungi</taxon>
        <taxon>Dikarya</taxon>
        <taxon>Ascomycota</taxon>
        <taxon>Pezizomycotina</taxon>
        <taxon>Sordariomycetes</taxon>
        <taxon>Sordariomycetidae</taxon>
        <taxon>Sordariales</taxon>
        <taxon>Chaetomiaceae</taxon>
        <taxon>Chaetomium</taxon>
    </lineage>
</organism>
<proteinExistence type="inferred from homology"/>
<dbReference type="Gene3D" id="1.10.630.10">
    <property type="entry name" value="Cytochrome P450"/>
    <property type="match status" value="1"/>
</dbReference>
<sequence>MADMDKLDISQLQASLVKDSSVATINILLSLVSFWLVYSTLAYIPSRVIRHIRKRASAWSYLLNGPRLIREGYERSNGEPYEVLAPDSRYLFVSSPKHIKEIDTAPDTVLSLNGAAKHMLQPLYTMSGFNWFERRGVEGVGFVRTLRTLLTGNLPQTLPDLSLTTKALFAELHERHPEVNGVRHSPIYPMMIELVVKLNGLALFGQELANNEEFMACALPYVEQTLLTAEIVKLLPKLLRPVVGGMLGCHLNAHRKFFEYLIPAAQLRCQERDLKNLGHEVPKRADCIQWLVDTAPKQKPWTPERVIYELMAIWFGSVHILTTTIVYALHDLCLHPDYIDPIRTELLSQYADFERAGHGLPLLDSFLRESSRLTPVESMSTRRRALQPFTFSDGTALNVGDWACSPSGALMRSEAHYGPSAQQFDGFRFVEPSVLDRLEGGHSGGGQPMAGRASKKQPAKLTDVDSAFLMWGYGRMACPGRYYAAAFMKVVVGQIIMNYDLKLVEPGAPRWMTWRAAMLPLGKTMVMFTPRGA</sequence>
<reference evidence="14" key="2">
    <citation type="submission" date="2023-06" db="EMBL/GenBank/DDBJ databases">
        <authorList>
            <consortium name="Lawrence Berkeley National Laboratory"/>
            <person name="Haridas S."/>
            <person name="Hensen N."/>
            <person name="Bonometti L."/>
            <person name="Westerberg I."/>
            <person name="Brannstrom I.O."/>
            <person name="Guillou S."/>
            <person name="Cros-Aarteil S."/>
            <person name="Calhoun S."/>
            <person name="Kuo A."/>
            <person name="Mondo S."/>
            <person name="Pangilinan J."/>
            <person name="Riley R."/>
            <person name="Labutti K."/>
            <person name="Andreopoulos B."/>
            <person name="Lipzen A."/>
            <person name="Chen C."/>
            <person name="Yanf M."/>
            <person name="Daum C."/>
            <person name="Ng V."/>
            <person name="Clum A."/>
            <person name="Steindorff A."/>
            <person name="Ohm R."/>
            <person name="Martin F."/>
            <person name="Silar P."/>
            <person name="Natvig D."/>
            <person name="Lalanne C."/>
            <person name="Gautier V."/>
            <person name="Ament-Velasquez S.L."/>
            <person name="Kruys A."/>
            <person name="Hutchinson M.I."/>
            <person name="Powell A.J."/>
            <person name="Barry K."/>
            <person name="Miller A.N."/>
            <person name="Grigoriev I.V."/>
            <person name="Debuchy R."/>
            <person name="Gladieux P."/>
            <person name="Thoren M.H."/>
            <person name="Johannesson H."/>
        </authorList>
    </citation>
    <scope>NUCLEOTIDE SEQUENCE</scope>
    <source>
        <strain evidence="14">CBS 168.71</strain>
    </source>
</reference>
<reference evidence="14" key="1">
    <citation type="journal article" date="2023" name="Mol. Phylogenet. Evol.">
        <title>Genome-scale phylogeny and comparative genomics of the fungal order Sordariales.</title>
        <authorList>
            <person name="Hensen N."/>
            <person name="Bonometti L."/>
            <person name="Westerberg I."/>
            <person name="Brannstrom I.O."/>
            <person name="Guillou S."/>
            <person name="Cros-Aarteil S."/>
            <person name="Calhoun S."/>
            <person name="Haridas S."/>
            <person name="Kuo A."/>
            <person name="Mondo S."/>
            <person name="Pangilinan J."/>
            <person name="Riley R."/>
            <person name="LaButti K."/>
            <person name="Andreopoulos B."/>
            <person name="Lipzen A."/>
            <person name="Chen C."/>
            <person name="Yan M."/>
            <person name="Daum C."/>
            <person name="Ng V."/>
            <person name="Clum A."/>
            <person name="Steindorff A."/>
            <person name="Ohm R.A."/>
            <person name="Martin F."/>
            <person name="Silar P."/>
            <person name="Natvig D.O."/>
            <person name="Lalanne C."/>
            <person name="Gautier V."/>
            <person name="Ament-Velasquez S.L."/>
            <person name="Kruys A."/>
            <person name="Hutchinson M.I."/>
            <person name="Powell A.J."/>
            <person name="Barry K."/>
            <person name="Miller A.N."/>
            <person name="Grigoriev I.V."/>
            <person name="Debuchy R."/>
            <person name="Gladieux P."/>
            <person name="Hiltunen Thoren M."/>
            <person name="Johannesson H."/>
        </authorList>
    </citation>
    <scope>NUCLEOTIDE SEQUENCE</scope>
    <source>
        <strain evidence="14">CBS 168.71</strain>
    </source>
</reference>
<keyword evidence="10" id="KW-0503">Monooxygenase</keyword>
<evidence type="ECO:0000256" key="9">
    <source>
        <dbReference type="ARBA" id="ARBA00023004"/>
    </source>
</evidence>
<dbReference type="RefSeq" id="XP_062655100.1">
    <property type="nucleotide sequence ID" value="XM_062804712.1"/>
</dbReference>
<dbReference type="PANTHER" id="PTHR46206:SF5">
    <property type="entry name" value="P450, PUTATIVE (EUROFUNG)-RELATED"/>
    <property type="match status" value="1"/>
</dbReference>
<evidence type="ECO:0000256" key="3">
    <source>
        <dbReference type="ARBA" id="ARBA00010617"/>
    </source>
</evidence>
<dbReference type="GO" id="GO:0004497">
    <property type="term" value="F:monooxygenase activity"/>
    <property type="evidence" value="ECO:0007669"/>
    <property type="project" value="UniProtKB-KW"/>
</dbReference>
<dbReference type="InterPro" id="IPR036396">
    <property type="entry name" value="Cyt_P450_sf"/>
</dbReference>
<dbReference type="EMBL" id="JAUEPN010000009">
    <property type="protein sequence ID" value="KAK3291586.1"/>
    <property type="molecule type" value="Genomic_DNA"/>
</dbReference>
<evidence type="ECO:0000256" key="5">
    <source>
        <dbReference type="ARBA" id="ARBA00022692"/>
    </source>
</evidence>
<feature type="binding site" description="axial binding residue" evidence="12">
    <location>
        <position position="478"/>
    </location>
    <ligand>
        <name>heme</name>
        <dbReference type="ChEBI" id="CHEBI:30413"/>
    </ligand>
    <ligandPart>
        <name>Fe</name>
        <dbReference type="ChEBI" id="CHEBI:18248"/>
    </ligandPart>
</feature>
<keyword evidence="15" id="KW-1185">Reference proteome</keyword>
<keyword evidence="9 12" id="KW-0408">Iron</keyword>
<evidence type="ECO:0000256" key="10">
    <source>
        <dbReference type="ARBA" id="ARBA00023033"/>
    </source>
</evidence>
<dbReference type="GO" id="GO:0020037">
    <property type="term" value="F:heme binding"/>
    <property type="evidence" value="ECO:0007669"/>
    <property type="project" value="InterPro"/>
</dbReference>
<evidence type="ECO:0000256" key="12">
    <source>
        <dbReference type="PIRSR" id="PIRSR602403-1"/>
    </source>
</evidence>
<evidence type="ECO:0000256" key="13">
    <source>
        <dbReference type="SAM" id="Phobius"/>
    </source>
</evidence>
<evidence type="ECO:0000313" key="15">
    <source>
        <dbReference type="Proteomes" id="UP001278766"/>
    </source>
</evidence>
<dbReference type="InterPro" id="IPR002403">
    <property type="entry name" value="Cyt_P450_E_grp-IV"/>
</dbReference>
<dbReference type="InterPro" id="IPR001128">
    <property type="entry name" value="Cyt_P450"/>
</dbReference>
<dbReference type="GO" id="GO:0016705">
    <property type="term" value="F:oxidoreductase activity, acting on paired donors, with incorporation or reduction of molecular oxygen"/>
    <property type="evidence" value="ECO:0007669"/>
    <property type="project" value="InterPro"/>
</dbReference>
<evidence type="ECO:0000256" key="6">
    <source>
        <dbReference type="ARBA" id="ARBA00022723"/>
    </source>
</evidence>
<comment type="caution">
    <text evidence="14">The sequence shown here is derived from an EMBL/GenBank/DDBJ whole genome shotgun (WGS) entry which is preliminary data.</text>
</comment>
<dbReference type="PANTHER" id="PTHR46206">
    <property type="entry name" value="CYTOCHROME P450"/>
    <property type="match status" value="1"/>
</dbReference>
<evidence type="ECO:0000256" key="11">
    <source>
        <dbReference type="ARBA" id="ARBA00023136"/>
    </source>
</evidence>
<keyword evidence="6 12" id="KW-0479">Metal-binding</keyword>
<keyword evidence="4 12" id="KW-0349">Heme</keyword>
<keyword evidence="11 13" id="KW-0472">Membrane</keyword>
<feature type="transmembrane region" description="Helical" evidence="13">
    <location>
        <begin position="20"/>
        <end position="44"/>
    </location>
</feature>
<evidence type="ECO:0000256" key="7">
    <source>
        <dbReference type="ARBA" id="ARBA00022989"/>
    </source>
</evidence>
<evidence type="ECO:0000256" key="8">
    <source>
        <dbReference type="ARBA" id="ARBA00023002"/>
    </source>
</evidence>
<evidence type="ECO:0000256" key="4">
    <source>
        <dbReference type="ARBA" id="ARBA00022617"/>
    </source>
</evidence>
<dbReference type="PRINTS" id="PR00465">
    <property type="entry name" value="EP450IV"/>
</dbReference>
<dbReference type="SUPFAM" id="SSF48264">
    <property type="entry name" value="Cytochrome P450"/>
    <property type="match status" value="1"/>
</dbReference>
<comment type="subcellular location">
    <subcellularLocation>
        <location evidence="2">Membrane</location>
    </subcellularLocation>
</comment>
<evidence type="ECO:0000256" key="1">
    <source>
        <dbReference type="ARBA" id="ARBA00001971"/>
    </source>
</evidence>
<name>A0AAE0LN58_9PEZI</name>
<keyword evidence="8" id="KW-0560">Oxidoreductase</keyword>
<dbReference type="GO" id="GO:0005506">
    <property type="term" value="F:iron ion binding"/>
    <property type="evidence" value="ECO:0007669"/>
    <property type="project" value="InterPro"/>
</dbReference>
<dbReference type="AlphaFoldDB" id="A0AAE0LN58"/>
<evidence type="ECO:0000256" key="2">
    <source>
        <dbReference type="ARBA" id="ARBA00004370"/>
    </source>
</evidence>
<feature type="transmembrane region" description="Helical" evidence="13">
    <location>
        <begin position="306"/>
        <end position="329"/>
    </location>
</feature>
<comment type="cofactor">
    <cofactor evidence="1 12">
        <name>heme</name>
        <dbReference type="ChEBI" id="CHEBI:30413"/>
    </cofactor>
</comment>
<gene>
    <name evidence="14" type="ORF">B0H64DRAFT_409492</name>
</gene>
<accession>A0AAE0LN58</accession>
<keyword evidence="7 13" id="KW-1133">Transmembrane helix</keyword>
<evidence type="ECO:0000313" key="14">
    <source>
        <dbReference type="EMBL" id="KAK3291586.1"/>
    </source>
</evidence>
<comment type="similarity">
    <text evidence="3">Belongs to the cytochrome P450 family.</text>
</comment>
<keyword evidence="5 13" id="KW-0812">Transmembrane</keyword>
<dbReference type="Pfam" id="PF00067">
    <property type="entry name" value="p450"/>
    <property type="match status" value="1"/>
</dbReference>
<protein>
    <submittedName>
        <fullName evidence="14">Cytochrome P450</fullName>
    </submittedName>
</protein>